<accession>A0A8B6HSQ7</accession>
<feature type="compositionally biased region" description="Basic and acidic residues" evidence="1">
    <location>
        <begin position="46"/>
        <end position="118"/>
    </location>
</feature>
<evidence type="ECO:0000313" key="3">
    <source>
        <dbReference type="Proteomes" id="UP000596742"/>
    </source>
</evidence>
<evidence type="ECO:0000256" key="1">
    <source>
        <dbReference type="SAM" id="MobiDB-lite"/>
    </source>
</evidence>
<dbReference type="Proteomes" id="UP000596742">
    <property type="component" value="Unassembled WGS sequence"/>
</dbReference>
<comment type="caution">
    <text evidence="2">The sequence shown here is derived from an EMBL/GenBank/DDBJ whole genome shotgun (WGS) entry which is preliminary data.</text>
</comment>
<name>A0A8B6HSQ7_MYTGA</name>
<gene>
    <name evidence="2" type="ORF">MGAL_10B069576</name>
</gene>
<dbReference type="AlphaFoldDB" id="A0A8B6HSQ7"/>
<feature type="region of interest" description="Disordered" evidence="1">
    <location>
        <begin position="46"/>
        <end position="147"/>
    </location>
</feature>
<protein>
    <submittedName>
        <fullName evidence="2">Uncharacterized protein</fullName>
    </submittedName>
</protein>
<feature type="region of interest" description="Disordered" evidence="1">
    <location>
        <begin position="1"/>
        <end position="33"/>
    </location>
</feature>
<evidence type="ECO:0000313" key="2">
    <source>
        <dbReference type="EMBL" id="VDI84202.1"/>
    </source>
</evidence>
<sequence length="147" mass="17368">MPKANWKLSCEKRRKLGGKKVPAKKTKTTDERKFVTDAKKKMLIEERELRAMIEGRTKKSGESDKKESEGERNVTTERTKETGERDKKESEGKRNITAERTKNTGERDKKESEGERNVFGENKGNWRARKARKRRGKKRYYRWKFGN</sequence>
<feature type="compositionally biased region" description="Basic residues" evidence="1">
    <location>
        <begin position="126"/>
        <end position="147"/>
    </location>
</feature>
<organism evidence="2 3">
    <name type="scientific">Mytilus galloprovincialis</name>
    <name type="common">Mediterranean mussel</name>
    <dbReference type="NCBI Taxonomy" id="29158"/>
    <lineage>
        <taxon>Eukaryota</taxon>
        <taxon>Metazoa</taxon>
        <taxon>Spiralia</taxon>
        <taxon>Lophotrochozoa</taxon>
        <taxon>Mollusca</taxon>
        <taxon>Bivalvia</taxon>
        <taxon>Autobranchia</taxon>
        <taxon>Pteriomorphia</taxon>
        <taxon>Mytilida</taxon>
        <taxon>Mytiloidea</taxon>
        <taxon>Mytilidae</taxon>
        <taxon>Mytilinae</taxon>
        <taxon>Mytilus</taxon>
    </lineage>
</organism>
<keyword evidence="3" id="KW-1185">Reference proteome</keyword>
<dbReference type="EMBL" id="UYJE01010546">
    <property type="protein sequence ID" value="VDI84202.1"/>
    <property type="molecule type" value="Genomic_DNA"/>
</dbReference>
<reference evidence="2" key="1">
    <citation type="submission" date="2018-11" db="EMBL/GenBank/DDBJ databases">
        <authorList>
            <person name="Alioto T."/>
            <person name="Alioto T."/>
        </authorList>
    </citation>
    <scope>NUCLEOTIDE SEQUENCE</scope>
</reference>
<feature type="compositionally biased region" description="Basic residues" evidence="1">
    <location>
        <begin position="12"/>
        <end position="26"/>
    </location>
</feature>
<proteinExistence type="predicted"/>